<evidence type="ECO:0000313" key="3">
    <source>
        <dbReference type="EMBL" id="OUC97554.1"/>
    </source>
</evidence>
<organism evidence="3 4">
    <name type="scientific">Streptosporangium minutum</name>
    <dbReference type="NCBI Taxonomy" id="569862"/>
    <lineage>
        <taxon>Bacteria</taxon>
        <taxon>Bacillati</taxon>
        <taxon>Actinomycetota</taxon>
        <taxon>Actinomycetes</taxon>
        <taxon>Streptosporangiales</taxon>
        <taxon>Streptosporangiaceae</taxon>
        <taxon>Streptosporangium</taxon>
    </lineage>
</organism>
<evidence type="ECO:0000259" key="2">
    <source>
        <dbReference type="SMART" id="SM00458"/>
    </source>
</evidence>
<dbReference type="RefSeq" id="WP_086570752.1">
    <property type="nucleotide sequence ID" value="NZ_NGFP01000035.1"/>
</dbReference>
<gene>
    <name evidence="3" type="ORF">CA984_10535</name>
</gene>
<name>A0A243RR85_9ACTN</name>
<dbReference type="SMART" id="SM00458">
    <property type="entry name" value="RICIN"/>
    <property type="match status" value="1"/>
</dbReference>
<reference evidence="3 4" key="1">
    <citation type="submission" date="2017-05" db="EMBL/GenBank/DDBJ databases">
        <title>Biotechnological potential of actinobacteria isolated from South African environments.</title>
        <authorList>
            <person name="Le Roes-Hill M."/>
            <person name="Prins A."/>
            <person name="Durrell K.A."/>
        </authorList>
    </citation>
    <scope>NUCLEOTIDE SEQUENCE [LARGE SCALE GENOMIC DNA]</scope>
    <source>
        <strain evidence="3">M26</strain>
    </source>
</reference>
<feature type="domain" description="Ricin B lectin" evidence="2">
    <location>
        <begin position="44"/>
        <end position="177"/>
    </location>
</feature>
<comment type="caution">
    <text evidence="3">The sequence shown here is derived from an EMBL/GenBank/DDBJ whole genome shotgun (WGS) entry which is preliminary data.</text>
</comment>
<evidence type="ECO:0000256" key="1">
    <source>
        <dbReference type="SAM" id="SignalP"/>
    </source>
</evidence>
<dbReference type="PROSITE" id="PS50231">
    <property type="entry name" value="RICIN_B_LECTIN"/>
    <property type="match status" value="1"/>
</dbReference>
<dbReference type="InterPro" id="IPR035992">
    <property type="entry name" value="Ricin_B-like_lectins"/>
</dbReference>
<keyword evidence="1" id="KW-0732">Signal</keyword>
<dbReference type="Pfam" id="PF00652">
    <property type="entry name" value="Ricin_B_lectin"/>
    <property type="match status" value="1"/>
</dbReference>
<dbReference type="Proteomes" id="UP000194761">
    <property type="component" value="Unassembled WGS sequence"/>
</dbReference>
<sequence length="178" mass="19384">MRRLTARHRSARIAAATAVSALTLLTTGAALGDTGPARADDVDVTVRNEILPGKCLDADPATLEDPATQIRLWEQCNEQPQQKWYMTNDGTLHSRILPGKCLSADPSTLNSPATKVQLLECDDEARQKWDMPGDDTIHSRIRPDKCLSADPATLENPATEIHLLECDGGAGQRWSLSD</sequence>
<feature type="chain" id="PRO_5013372050" description="Ricin B lectin domain-containing protein" evidence="1">
    <location>
        <begin position="40"/>
        <end position="178"/>
    </location>
</feature>
<keyword evidence="4" id="KW-1185">Reference proteome</keyword>
<dbReference type="Gene3D" id="2.80.10.50">
    <property type="match status" value="2"/>
</dbReference>
<proteinExistence type="predicted"/>
<evidence type="ECO:0000313" key="4">
    <source>
        <dbReference type="Proteomes" id="UP000194761"/>
    </source>
</evidence>
<dbReference type="AlphaFoldDB" id="A0A243RR85"/>
<dbReference type="InterPro" id="IPR000772">
    <property type="entry name" value="Ricin_B_lectin"/>
</dbReference>
<dbReference type="SUPFAM" id="SSF50370">
    <property type="entry name" value="Ricin B-like lectins"/>
    <property type="match status" value="1"/>
</dbReference>
<feature type="signal peptide" evidence="1">
    <location>
        <begin position="1"/>
        <end position="39"/>
    </location>
</feature>
<protein>
    <recommendedName>
        <fullName evidence="2">Ricin B lectin domain-containing protein</fullName>
    </recommendedName>
</protein>
<dbReference type="EMBL" id="NGFP01000035">
    <property type="protein sequence ID" value="OUC97554.1"/>
    <property type="molecule type" value="Genomic_DNA"/>
</dbReference>
<accession>A0A243RR85</accession>